<organism evidence="4 5">
    <name type="scientific">Podila minutissima</name>
    <dbReference type="NCBI Taxonomy" id="64525"/>
    <lineage>
        <taxon>Eukaryota</taxon>
        <taxon>Fungi</taxon>
        <taxon>Fungi incertae sedis</taxon>
        <taxon>Mucoromycota</taxon>
        <taxon>Mortierellomycotina</taxon>
        <taxon>Mortierellomycetes</taxon>
        <taxon>Mortierellales</taxon>
        <taxon>Mortierellaceae</taxon>
        <taxon>Podila</taxon>
    </lineage>
</organism>
<dbReference type="AlphaFoldDB" id="A0A9P5VML7"/>
<dbReference type="EMBL" id="JAAAUY010000222">
    <property type="protein sequence ID" value="KAF9333093.1"/>
    <property type="molecule type" value="Genomic_DNA"/>
</dbReference>
<dbReference type="Pfam" id="PF00293">
    <property type="entry name" value="NUDIX"/>
    <property type="match status" value="1"/>
</dbReference>
<sequence length="456" mass="52199">MTSDAQVLAAIINALGAPKKIPSHPPKYRRAAVAIIIRIRPDHGRSSAHSSKRRHRQQPQPQAQPRQQTSLSKQPPHAEQPSCLDEIVHPESLDEFFAQTWVQSGVFEILFIERANKRAGDHRWTGHVALPGGKQASPDEDDQETAARETAEEIGLDLADPALFRCVGQLDDRELWTSFGRDFLMVLAPFVYLQLTPKSPPLKPQPDQVASVHWQPLSLFLDRLAHPQWTPMVINLSNKLAPRISRTILRPLFGTMALHSIEMPYKPEFILRYQQELVKDTDMHEKAHPCSFSHSHPPYPPAKTRTVAMIDHYPDWDPGHRPLRLWGLTLQMVADLLELKDGPIQPDIRHKVWDSHRMRKRLDAGHLPGFSQADMHFWVRALLKFHSWQQTEKNKPSESNRVGSWESYYRMVKQAFVFVVLGRATAIAVLVRMLRAPMFRMIQSSVPSVRHSKLLK</sequence>
<accession>A0A9P5VML7</accession>
<evidence type="ECO:0000313" key="5">
    <source>
        <dbReference type="Proteomes" id="UP000696485"/>
    </source>
</evidence>
<proteinExistence type="predicted"/>
<evidence type="ECO:0000256" key="1">
    <source>
        <dbReference type="SAM" id="MobiDB-lite"/>
    </source>
</evidence>
<dbReference type="Gene3D" id="3.90.79.10">
    <property type="entry name" value="Nucleoside Triphosphate Pyrophosphohydrolase"/>
    <property type="match status" value="1"/>
</dbReference>
<gene>
    <name evidence="4" type="ORF">BG006_004029</name>
</gene>
<dbReference type="SUPFAM" id="SSF55811">
    <property type="entry name" value="Nudix"/>
    <property type="match status" value="1"/>
</dbReference>
<keyword evidence="2" id="KW-0812">Transmembrane</keyword>
<feature type="compositionally biased region" description="Low complexity" evidence="1">
    <location>
        <begin position="58"/>
        <end position="68"/>
    </location>
</feature>
<keyword evidence="5" id="KW-1185">Reference proteome</keyword>
<dbReference type="GO" id="GO:0010945">
    <property type="term" value="F:coenzyme A diphosphatase activity"/>
    <property type="evidence" value="ECO:0007669"/>
    <property type="project" value="InterPro"/>
</dbReference>
<protein>
    <recommendedName>
        <fullName evidence="3">Nudix hydrolase domain-containing protein</fullName>
    </recommendedName>
</protein>
<keyword evidence="2" id="KW-1133">Transmembrane helix</keyword>
<feature type="transmembrane region" description="Helical" evidence="2">
    <location>
        <begin position="415"/>
        <end position="434"/>
    </location>
</feature>
<feature type="region of interest" description="Disordered" evidence="1">
    <location>
        <begin position="42"/>
        <end position="81"/>
    </location>
</feature>
<dbReference type="PANTHER" id="PTHR12992">
    <property type="entry name" value="NUDIX HYDROLASE"/>
    <property type="match status" value="1"/>
</dbReference>
<dbReference type="PANTHER" id="PTHR12992:SF44">
    <property type="entry name" value="NUDIX HYDROLASE DOMAIN-CONTAINING PROTEIN"/>
    <property type="match status" value="1"/>
</dbReference>
<feature type="region of interest" description="Disordered" evidence="1">
    <location>
        <begin position="124"/>
        <end position="150"/>
    </location>
</feature>
<keyword evidence="2" id="KW-0472">Membrane</keyword>
<dbReference type="InterPro" id="IPR000086">
    <property type="entry name" value="NUDIX_hydrolase_dom"/>
</dbReference>
<comment type="caution">
    <text evidence="4">The sequence shown here is derived from an EMBL/GenBank/DDBJ whole genome shotgun (WGS) entry which is preliminary data.</text>
</comment>
<evidence type="ECO:0000313" key="4">
    <source>
        <dbReference type="EMBL" id="KAF9333093.1"/>
    </source>
</evidence>
<evidence type="ECO:0000259" key="3">
    <source>
        <dbReference type="PROSITE" id="PS51462"/>
    </source>
</evidence>
<dbReference type="InterPro" id="IPR015797">
    <property type="entry name" value="NUDIX_hydrolase-like_dom_sf"/>
</dbReference>
<reference evidence="4" key="1">
    <citation type="journal article" date="2020" name="Fungal Divers.">
        <title>Resolving the Mortierellaceae phylogeny through synthesis of multi-gene phylogenetics and phylogenomics.</title>
        <authorList>
            <person name="Vandepol N."/>
            <person name="Liber J."/>
            <person name="Desiro A."/>
            <person name="Na H."/>
            <person name="Kennedy M."/>
            <person name="Barry K."/>
            <person name="Grigoriev I.V."/>
            <person name="Miller A.N."/>
            <person name="O'Donnell K."/>
            <person name="Stajich J.E."/>
            <person name="Bonito G."/>
        </authorList>
    </citation>
    <scope>NUCLEOTIDE SEQUENCE</scope>
    <source>
        <strain evidence="4">NVP1</strain>
    </source>
</reference>
<dbReference type="InterPro" id="IPR045121">
    <property type="entry name" value="CoAse"/>
</dbReference>
<name>A0A9P5VML7_9FUNG</name>
<evidence type="ECO:0000256" key="2">
    <source>
        <dbReference type="SAM" id="Phobius"/>
    </source>
</evidence>
<dbReference type="CDD" id="cd03426">
    <property type="entry name" value="NUDIX_CoAse_Nudt7"/>
    <property type="match status" value="1"/>
</dbReference>
<dbReference type="PROSITE" id="PS51462">
    <property type="entry name" value="NUDIX"/>
    <property type="match status" value="1"/>
</dbReference>
<feature type="domain" description="Nudix hydrolase" evidence="3">
    <location>
        <begin position="28"/>
        <end position="237"/>
    </location>
</feature>
<dbReference type="Proteomes" id="UP000696485">
    <property type="component" value="Unassembled WGS sequence"/>
</dbReference>